<dbReference type="SUPFAM" id="SSF52540">
    <property type="entry name" value="P-loop containing nucleoside triphosphate hydrolases"/>
    <property type="match status" value="2"/>
</dbReference>
<dbReference type="GeneID" id="54473786"/>
<keyword evidence="8" id="KW-1185">Reference proteome</keyword>
<proteinExistence type="inferred from homology"/>
<dbReference type="PANTHER" id="PTHR23077">
    <property type="entry name" value="AAA-FAMILY ATPASE"/>
    <property type="match status" value="1"/>
</dbReference>
<dbReference type="Gene3D" id="1.10.8.60">
    <property type="match status" value="2"/>
</dbReference>
<dbReference type="RefSeq" id="XP_033593409.1">
    <property type="nucleotide sequence ID" value="XM_033732784.1"/>
</dbReference>
<dbReference type="PROSITE" id="PS00674">
    <property type="entry name" value="AAA"/>
    <property type="match status" value="1"/>
</dbReference>
<keyword evidence="4" id="KW-0067">ATP-binding</keyword>
<dbReference type="InterPro" id="IPR003960">
    <property type="entry name" value="ATPase_AAA_CS"/>
</dbReference>
<evidence type="ECO:0000256" key="1">
    <source>
        <dbReference type="ARBA" id="ARBA00006914"/>
    </source>
</evidence>
<dbReference type="GO" id="GO:0042254">
    <property type="term" value="P:ribosome biogenesis"/>
    <property type="evidence" value="ECO:0007669"/>
    <property type="project" value="TreeGrafter"/>
</dbReference>
<dbReference type="GO" id="GO:0003723">
    <property type="term" value="F:RNA binding"/>
    <property type="evidence" value="ECO:0007669"/>
    <property type="project" value="TreeGrafter"/>
</dbReference>
<gene>
    <name evidence="7" type="ORF">BDY17DRAFT_292193</name>
</gene>
<sequence length="718" mass="78662">MKRLQSALDNDVWICVERFRKDGVAADANSLYTAFQRSNSSLKRKPKKVLVSSIERVLEVLDINESDGNDSEAEIERKSAQRASDPDVMNKSLRSTLAAPPPSAIPVSTDDDGARKRRLANGEPAPKRQKADKISTAPPTELALEDIAGMDQVVEQMGELLSLPLLKPEGFRQHNLPLPRGVLLHGPPGCGKTMISRAFAAELEVPFIEILGPSIVSSMSGDSEKGVRERFEEAKKNAPCLLFIDEIDSIAPKRDSSQTAMEKRIVAQLLVCMDELGKDPDKPVIVLAATNRPDSLDPALRRGGRFDTEINIPVPNEIVREHILRAQTRHIPVAADVDFKALGKMTAGFVGADLKDLVGKAGSWARSRYRQALRLQASQLLPPPEMDVDQPDNHYVASATIVAEKLLIKRLKMRDIPEPAGFEDFRIAMEAFLAVLPSITPSSKREGFATIPDVSWEDVGALKSVREQLDRAIVKPIKRPEMFKALGLRSHTGVLLWGPPGCGKTLLAKAVAAESKANFIAVKGPELLNKYVGESEASVRKVFTRARSSVPCIVFFDEIDALTPKRDDASSEASSRVVNTLLSEMDGLNQRAGIYIIAATNRPDMIDNAMLRPGRLDKPLFVDLPGPEERVEILKTLLRGKPVSDADVPHILDLARGPNCKGFSGADLESLFQNAGYAAVDREGETIVTRDFVHASTMVRGSVTDIQKYHALRQKFGN</sequence>
<dbReference type="PANTHER" id="PTHR23077:SF171">
    <property type="entry name" value="NUCLEAR VALOSIN-CONTAINING PROTEIN-LIKE"/>
    <property type="match status" value="1"/>
</dbReference>
<feature type="region of interest" description="Disordered" evidence="5">
    <location>
        <begin position="66"/>
        <end position="139"/>
    </location>
</feature>
<keyword evidence="3" id="KW-0547">Nucleotide-binding</keyword>
<organism evidence="7 8">
    <name type="scientific">Neohortaea acidophila</name>
    <dbReference type="NCBI Taxonomy" id="245834"/>
    <lineage>
        <taxon>Eukaryota</taxon>
        <taxon>Fungi</taxon>
        <taxon>Dikarya</taxon>
        <taxon>Ascomycota</taxon>
        <taxon>Pezizomycotina</taxon>
        <taxon>Dothideomycetes</taxon>
        <taxon>Dothideomycetidae</taxon>
        <taxon>Mycosphaerellales</taxon>
        <taxon>Teratosphaeriaceae</taxon>
        <taxon>Neohortaea</taxon>
    </lineage>
</organism>
<name>A0A6A6Q363_9PEZI</name>
<dbReference type="InterPro" id="IPR041569">
    <property type="entry name" value="AAA_lid_3"/>
</dbReference>
<comment type="similarity">
    <text evidence="1">Belongs to the AAA ATPase family.</text>
</comment>
<feature type="domain" description="AAA+ ATPase" evidence="6">
    <location>
        <begin position="490"/>
        <end position="626"/>
    </location>
</feature>
<dbReference type="CDD" id="cd19503">
    <property type="entry name" value="RecA-like_CDC48_NLV2_r1-like"/>
    <property type="match status" value="1"/>
</dbReference>
<dbReference type="GO" id="GO:0016887">
    <property type="term" value="F:ATP hydrolysis activity"/>
    <property type="evidence" value="ECO:0007669"/>
    <property type="project" value="InterPro"/>
</dbReference>
<dbReference type="FunFam" id="3.40.50.300:FF:000018">
    <property type="entry name" value="Cell division control 48"/>
    <property type="match status" value="1"/>
</dbReference>
<evidence type="ECO:0000256" key="5">
    <source>
        <dbReference type="SAM" id="MobiDB-lite"/>
    </source>
</evidence>
<dbReference type="Proteomes" id="UP000799767">
    <property type="component" value="Unassembled WGS sequence"/>
</dbReference>
<dbReference type="GO" id="GO:1990275">
    <property type="term" value="F:preribosome binding"/>
    <property type="evidence" value="ECO:0007669"/>
    <property type="project" value="TreeGrafter"/>
</dbReference>
<keyword evidence="7" id="KW-0378">Hydrolase</keyword>
<evidence type="ECO:0000256" key="4">
    <source>
        <dbReference type="ARBA" id="ARBA00022840"/>
    </source>
</evidence>
<dbReference type="InterPro" id="IPR027417">
    <property type="entry name" value="P-loop_NTPase"/>
</dbReference>
<dbReference type="Pfam" id="PF00004">
    <property type="entry name" value="AAA"/>
    <property type="match status" value="2"/>
</dbReference>
<dbReference type="GO" id="GO:0005524">
    <property type="term" value="F:ATP binding"/>
    <property type="evidence" value="ECO:0007669"/>
    <property type="project" value="UniProtKB-KW"/>
</dbReference>
<reference evidence="7" key="1">
    <citation type="journal article" date="2020" name="Stud. Mycol.">
        <title>101 Dothideomycetes genomes: a test case for predicting lifestyles and emergence of pathogens.</title>
        <authorList>
            <person name="Haridas S."/>
            <person name="Albert R."/>
            <person name="Binder M."/>
            <person name="Bloem J."/>
            <person name="Labutti K."/>
            <person name="Salamov A."/>
            <person name="Andreopoulos B."/>
            <person name="Baker S."/>
            <person name="Barry K."/>
            <person name="Bills G."/>
            <person name="Bluhm B."/>
            <person name="Cannon C."/>
            <person name="Castanera R."/>
            <person name="Culley D."/>
            <person name="Daum C."/>
            <person name="Ezra D."/>
            <person name="Gonzalez J."/>
            <person name="Henrissat B."/>
            <person name="Kuo A."/>
            <person name="Liang C."/>
            <person name="Lipzen A."/>
            <person name="Lutzoni F."/>
            <person name="Magnuson J."/>
            <person name="Mondo S."/>
            <person name="Nolan M."/>
            <person name="Ohm R."/>
            <person name="Pangilinan J."/>
            <person name="Park H.-J."/>
            <person name="Ramirez L."/>
            <person name="Alfaro M."/>
            <person name="Sun H."/>
            <person name="Tritt A."/>
            <person name="Yoshinaga Y."/>
            <person name="Zwiers L.-H."/>
            <person name="Turgeon B."/>
            <person name="Goodwin S."/>
            <person name="Spatafora J."/>
            <person name="Crous P."/>
            <person name="Grigoriev I."/>
        </authorList>
    </citation>
    <scope>NUCLEOTIDE SEQUENCE</scope>
    <source>
        <strain evidence="7">CBS 113389</strain>
    </source>
</reference>
<dbReference type="Gene3D" id="3.40.50.300">
    <property type="entry name" value="P-loop containing nucleotide triphosphate hydrolases"/>
    <property type="match status" value="2"/>
</dbReference>
<dbReference type="OrthoDB" id="27435at2759"/>
<dbReference type="EMBL" id="MU001632">
    <property type="protein sequence ID" value="KAF2486840.1"/>
    <property type="molecule type" value="Genomic_DNA"/>
</dbReference>
<evidence type="ECO:0000256" key="3">
    <source>
        <dbReference type="ARBA" id="ARBA00022741"/>
    </source>
</evidence>
<dbReference type="SMART" id="SM00382">
    <property type="entry name" value="AAA"/>
    <property type="match status" value="2"/>
</dbReference>
<dbReference type="FunFam" id="3.40.50.300:FF:000365">
    <property type="entry name" value="Ribosome biogenesis ATPase RIX7"/>
    <property type="match status" value="1"/>
</dbReference>
<dbReference type="GO" id="GO:0005634">
    <property type="term" value="C:nucleus"/>
    <property type="evidence" value="ECO:0007669"/>
    <property type="project" value="TreeGrafter"/>
</dbReference>
<dbReference type="InterPro" id="IPR003959">
    <property type="entry name" value="ATPase_AAA_core"/>
</dbReference>
<dbReference type="AlphaFoldDB" id="A0A6A6Q363"/>
<dbReference type="InterPro" id="IPR050168">
    <property type="entry name" value="AAA_ATPase_domain"/>
</dbReference>
<keyword evidence="2" id="KW-0677">Repeat</keyword>
<dbReference type="InterPro" id="IPR003593">
    <property type="entry name" value="AAA+_ATPase"/>
</dbReference>
<evidence type="ECO:0000256" key="2">
    <source>
        <dbReference type="ARBA" id="ARBA00022737"/>
    </source>
</evidence>
<dbReference type="Pfam" id="PF17862">
    <property type="entry name" value="AAA_lid_3"/>
    <property type="match status" value="2"/>
</dbReference>
<evidence type="ECO:0000313" key="7">
    <source>
        <dbReference type="EMBL" id="KAF2486840.1"/>
    </source>
</evidence>
<accession>A0A6A6Q363</accession>
<protein>
    <submittedName>
        <fullName evidence="7">P-loop containing nucleoside triphosphate hydrolase protein</fullName>
    </submittedName>
</protein>
<feature type="domain" description="AAA+ ATPase" evidence="6">
    <location>
        <begin position="178"/>
        <end position="316"/>
    </location>
</feature>
<evidence type="ECO:0000313" key="8">
    <source>
        <dbReference type="Proteomes" id="UP000799767"/>
    </source>
</evidence>
<evidence type="ECO:0000259" key="6">
    <source>
        <dbReference type="SMART" id="SM00382"/>
    </source>
</evidence>